<organism evidence="3 5">
    <name type="scientific">Corynebacterium antarcticum</name>
    <dbReference type="NCBI Taxonomy" id="2800405"/>
    <lineage>
        <taxon>Bacteria</taxon>
        <taxon>Bacillati</taxon>
        <taxon>Actinomycetota</taxon>
        <taxon>Actinomycetes</taxon>
        <taxon>Mycobacteriales</taxon>
        <taxon>Corynebacteriaceae</taxon>
        <taxon>Corynebacterium</taxon>
    </lineage>
</organism>
<reference evidence="2" key="1">
    <citation type="submission" date="2021-01" db="EMBL/GenBank/DDBJ databases">
        <title>Characterization of Corynebacterium spp. from penguins.</title>
        <authorList>
            <person name="Svec P."/>
        </authorList>
    </citation>
    <scope>NUCLEOTIDE SEQUENCE</scope>
    <source>
        <strain evidence="2">CCM 8835</strain>
    </source>
</reference>
<feature type="region of interest" description="Disordered" evidence="1">
    <location>
        <begin position="1"/>
        <end position="49"/>
    </location>
</feature>
<evidence type="ECO:0000313" key="4">
    <source>
        <dbReference type="Proteomes" id="UP000650005"/>
    </source>
</evidence>
<sequence length="49" mass="4668">MNIRGAAAQPAAPAVAPTVDATAPPARFHGTPAGSSLPTTTVSSGGELP</sequence>
<reference evidence="3" key="2">
    <citation type="submission" date="2022-11" db="EMBL/GenBank/DDBJ databases">
        <title>Corynebacterium sp. isolated from Penguins.</title>
        <authorList>
            <person name="Sedlar K."/>
            <person name="Svec P."/>
        </authorList>
    </citation>
    <scope>NUCLEOTIDE SEQUENCE</scope>
    <source>
        <strain evidence="3">P5875</strain>
    </source>
</reference>
<dbReference type="Proteomes" id="UP000650005">
    <property type="component" value="Unassembled WGS sequence"/>
</dbReference>
<gene>
    <name evidence="2" type="ORF">JIM95_04180</name>
    <name evidence="3" type="ORF">OS123_11260</name>
</gene>
<dbReference type="AlphaFoldDB" id="A0A9Q4GNR4"/>
<dbReference type="EMBL" id="JAPMKX010000006">
    <property type="protein sequence ID" value="MCX7539111.1"/>
    <property type="molecule type" value="Genomic_DNA"/>
</dbReference>
<evidence type="ECO:0000313" key="5">
    <source>
        <dbReference type="Proteomes" id="UP001070238"/>
    </source>
</evidence>
<accession>A0A9Q4GNR4</accession>
<proteinExistence type="predicted"/>
<protein>
    <submittedName>
        <fullName evidence="3">Uncharacterized protein</fullName>
    </submittedName>
</protein>
<feature type="compositionally biased region" description="Low complexity" evidence="1">
    <location>
        <begin position="1"/>
        <end position="26"/>
    </location>
</feature>
<keyword evidence="4" id="KW-1185">Reference proteome</keyword>
<dbReference type="EMBL" id="JAENIP010000009">
    <property type="protein sequence ID" value="MBK1843781.1"/>
    <property type="molecule type" value="Genomic_DNA"/>
</dbReference>
<evidence type="ECO:0000313" key="3">
    <source>
        <dbReference type="EMBL" id="MCX7539111.1"/>
    </source>
</evidence>
<dbReference type="Proteomes" id="UP001070238">
    <property type="component" value="Unassembled WGS sequence"/>
</dbReference>
<dbReference type="RefSeq" id="WP_200257311.1">
    <property type="nucleotide sequence ID" value="NZ_JAENIP020000005.1"/>
</dbReference>
<evidence type="ECO:0000313" key="2">
    <source>
        <dbReference type="EMBL" id="MBK1843781.1"/>
    </source>
</evidence>
<evidence type="ECO:0000256" key="1">
    <source>
        <dbReference type="SAM" id="MobiDB-lite"/>
    </source>
</evidence>
<name>A0A9Q4GNR4_9CORY</name>
<feature type="compositionally biased region" description="Polar residues" evidence="1">
    <location>
        <begin position="33"/>
        <end position="49"/>
    </location>
</feature>
<comment type="caution">
    <text evidence="3">The sequence shown here is derived from an EMBL/GenBank/DDBJ whole genome shotgun (WGS) entry which is preliminary data.</text>
</comment>